<dbReference type="CDD" id="cd00616">
    <property type="entry name" value="AHBA_syn"/>
    <property type="match status" value="1"/>
</dbReference>
<protein>
    <submittedName>
        <fullName evidence="4">DegT/DnrJ/EryC1/StrS family aminotransferase</fullName>
    </submittedName>
</protein>
<keyword evidence="5" id="KW-1185">Reference proteome</keyword>
<dbReference type="Proteomes" id="UP001597044">
    <property type="component" value="Unassembled WGS sequence"/>
</dbReference>
<keyword evidence="1 3" id="KW-0663">Pyridoxal phosphate</keyword>
<dbReference type="Pfam" id="PF01041">
    <property type="entry name" value="DegT_DnrJ_EryC1"/>
    <property type="match status" value="1"/>
</dbReference>
<gene>
    <name evidence="4" type="ORF">ACFQ0F_08060</name>
</gene>
<evidence type="ECO:0000256" key="3">
    <source>
        <dbReference type="RuleBase" id="RU004508"/>
    </source>
</evidence>
<keyword evidence="4" id="KW-0808">Transferase</keyword>
<comment type="caution">
    <text evidence="4">The sequence shown here is derived from an EMBL/GenBank/DDBJ whole genome shotgun (WGS) entry which is preliminary data.</text>
</comment>
<evidence type="ECO:0000313" key="5">
    <source>
        <dbReference type="Proteomes" id="UP001597044"/>
    </source>
</evidence>
<sequence>MIPFLDLKSINAKYRAELVDACARVIDSGWYIGGSELAQFEQAFAQYCGTKHAIGVANGLDALILVFRAWKALGKLKEGDEIIVPANTYIASILAITENRLVPVLVEPDEQTYNVSPSLIEKAITPKTRAILPVHLYGQLADMPAIMAIAKRHNLLVLEDSAQAHGASINGKKSGNWGDASGFSFYPGKNLGALGDAGAITTNDDELAKTLRALGNYGSHEKYKNLYQGVNSRLDEIQAAMLSVKLKHLDTEMAQRRTVADAYTRGINNPLIALPTQALQNSVNDTESHVWHLYVIRCEHRAELQKHMLNNGVQTLIHYPIPPHKQQAYKSLSSLALPASELMHEQVLSLPIGPTITAEQVERVIAACNSFQKC</sequence>
<name>A0ABW3HFU6_9GAMM</name>
<comment type="similarity">
    <text evidence="2 3">Belongs to the DegT/DnrJ/EryC1 family.</text>
</comment>
<reference evidence="5" key="1">
    <citation type="journal article" date="2019" name="Int. J. Syst. Evol. Microbiol.">
        <title>The Global Catalogue of Microorganisms (GCM) 10K type strain sequencing project: providing services to taxonomists for standard genome sequencing and annotation.</title>
        <authorList>
            <consortium name="The Broad Institute Genomics Platform"/>
            <consortium name="The Broad Institute Genome Sequencing Center for Infectious Disease"/>
            <person name="Wu L."/>
            <person name="Ma J."/>
        </authorList>
    </citation>
    <scope>NUCLEOTIDE SEQUENCE [LARGE SCALE GENOMIC DNA]</scope>
    <source>
        <strain evidence="5">CCUG 63419</strain>
    </source>
</reference>
<keyword evidence="4" id="KW-0032">Aminotransferase</keyword>
<dbReference type="SUPFAM" id="SSF53383">
    <property type="entry name" value="PLP-dependent transferases"/>
    <property type="match status" value="1"/>
</dbReference>
<dbReference type="GO" id="GO:0008483">
    <property type="term" value="F:transaminase activity"/>
    <property type="evidence" value="ECO:0007669"/>
    <property type="project" value="UniProtKB-KW"/>
</dbReference>
<dbReference type="InterPro" id="IPR000653">
    <property type="entry name" value="DegT/StrS_aminotransferase"/>
</dbReference>
<proteinExistence type="inferred from homology"/>
<dbReference type="InterPro" id="IPR015421">
    <property type="entry name" value="PyrdxlP-dep_Trfase_major"/>
</dbReference>
<dbReference type="InterPro" id="IPR015424">
    <property type="entry name" value="PyrdxlP-dep_Trfase"/>
</dbReference>
<dbReference type="PANTHER" id="PTHR30244">
    <property type="entry name" value="TRANSAMINASE"/>
    <property type="match status" value="1"/>
</dbReference>
<dbReference type="Gene3D" id="3.90.1150.10">
    <property type="entry name" value="Aspartate Aminotransferase, domain 1"/>
    <property type="match status" value="1"/>
</dbReference>
<dbReference type="RefSeq" id="WP_379070951.1">
    <property type="nucleotide sequence ID" value="NZ_JBHTIT010000001.1"/>
</dbReference>
<evidence type="ECO:0000256" key="2">
    <source>
        <dbReference type="ARBA" id="ARBA00037999"/>
    </source>
</evidence>
<evidence type="ECO:0000256" key="1">
    <source>
        <dbReference type="ARBA" id="ARBA00022898"/>
    </source>
</evidence>
<evidence type="ECO:0000313" key="4">
    <source>
        <dbReference type="EMBL" id="MFD0950338.1"/>
    </source>
</evidence>
<dbReference type="PIRSF" id="PIRSF000390">
    <property type="entry name" value="PLP_StrS"/>
    <property type="match status" value="1"/>
</dbReference>
<accession>A0ABW3HFU6</accession>
<dbReference type="EMBL" id="JBHTIT010000001">
    <property type="protein sequence ID" value="MFD0950338.1"/>
    <property type="molecule type" value="Genomic_DNA"/>
</dbReference>
<dbReference type="PANTHER" id="PTHR30244:SF36">
    <property type="entry name" value="3-OXO-GLUCOSE-6-PHOSPHATE:GLUTAMATE AMINOTRANSFERASE"/>
    <property type="match status" value="1"/>
</dbReference>
<dbReference type="Gene3D" id="3.40.640.10">
    <property type="entry name" value="Type I PLP-dependent aspartate aminotransferase-like (Major domain)"/>
    <property type="match status" value="1"/>
</dbReference>
<dbReference type="InterPro" id="IPR015422">
    <property type="entry name" value="PyrdxlP-dep_Trfase_small"/>
</dbReference>
<organism evidence="4 5">
    <name type="scientific">Paraperlucidibaca wandonensis</name>
    <dbReference type="NCBI Taxonomy" id="1268273"/>
    <lineage>
        <taxon>Bacteria</taxon>
        <taxon>Pseudomonadati</taxon>
        <taxon>Pseudomonadota</taxon>
        <taxon>Gammaproteobacteria</taxon>
        <taxon>Moraxellales</taxon>
        <taxon>Moraxellaceae</taxon>
        <taxon>Paraperlucidibaca</taxon>
    </lineage>
</organism>